<keyword evidence="2" id="KW-1185">Reference proteome</keyword>
<name>A0AAD1UN27_EUPCR</name>
<dbReference type="EMBL" id="CAMPGE010013854">
    <property type="protein sequence ID" value="CAI2372563.1"/>
    <property type="molecule type" value="Genomic_DNA"/>
</dbReference>
<proteinExistence type="predicted"/>
<evidence type="ECO:0000313" key="1">
    <source>
        <dbReference type="EMBL" id="CAI2372563.1"/>
    </source>
</evidence>
<organism evidence="1 2">
    <name type="scientific">Euplotes crassus</name>
    <dbReference type="NCBI Taxonomy" id="5936"/>
    <lineage>
        <taxon>Eukaryota</taxon>
        <taxon>Sar</taxon>
        <taxon>Alveolata</taxon>
        <taxon>Ciliophora</taxon>
        <taxon>Intramacronucleata</taxon>
        <taxon>Spirotrichea</taxon>
        <taxon>Hypotrichia</taxon>
        <taxon>Euplotida</taxon>
        <taxon>Euplotidae</taxon>
        <taxon>Moneuplotes</taxon>
    </lineage>
</organism>
<reference evidence="1" key="1">
    <citation type="submission" date="2023-07" db="EMBL/GenBank/DDBJ databases">
        <authorList>
            <consortium name="AG Swart"/>
            <person name="Singh M."/>
            <person name="Singh A."/>
            <person name="Seah K."/>
            <person name="Emmerich C."/>
        </authorList>
    </citation>
    <scope>NUCLEOTIDE SEQUENCE</scope>
    <source>
        <strain evidence="1">DP1</strain>
    </source>
</reference>
<evidence type="ECO:0000313" key="2">
    <source>
        <dbReference type="Proteomes" id="UP001295684"/>
    </source>
</evidence>
<comment type="caution">
    <text evidence="1">The sequence shown here is derived from an EMBL/GenBank/DDBJ whole genome shotgun (WGS) entry which is preliminary data.</text>
</comment>
<dbReference type="Proteomes" id="UP001295684">
    <property type="component" value="Unassembled WGS sequence"/>
</dbReference>
<gene>
    <name evidence="1" type="ORF">ECRASSUSDP1_LOCUS13894</name>
</gene>
<dbReference type="AlphaFoldDB" id="A0AAD1UN27"/>
<sequence>MEERRDLTINLDLMSVRKPPGRAEVLKSVQSWRGKSSIIRRNIKRIGLIQSKNKYPVMNIETAKHNIDLKKLKTFVLARNKKLRKKFTIGDKSILLSPHQRFLKDKAVEIIKNRNPYLKNRCFANSSFNKRFKFSKVYNSNKDFARSKVFSTKKLSKSQFDDHVKSFSFQKYIESLKQVKKTPNKETSSKVLKSQVKKAHLDFIDAEWRTAYQNSINQIKLDLSEKDESLWTPLRRKQTFSKNSQKIQKVGIQALENLQFKTPMIGRSFTFSKSPFKNNFQ</sequence>
<protein>
    <submittedName>
        <fullName evidence="1">Uncharacterized protein</fullName>
    </submittedName>
</protein>
<accession>A0AAD1UN27</accession>